<name>A0A848IYR7_9BACT</name>
<dbReference type="Proteomes" id="UP000559010">
    <property type="component" value="Unassembled WGS sequence"/>
</dbReference>
<protein>
    <submittedName>
        <fullName evidence="3">Glycosyltransferase family 4 protein</fullName>
    </submittedName>
</protein>
<dbReference type="EMBL" id="JABBNU010000002">
    <property type="protein sequence ID" value="NMM47384.1"/>
    <property type="molecule type" value="Genomic_DNA"/>
</dbReference>
<dbReference type="Pfam" id="PF00534">
    <property type="entry name" value="Glycos_transf_1"/>
    <property type="match status" value="1"/>
</dbReference>
<dbReference type="PANTHER" id="PTHR12526">
    <property type="entry name" value="GLYCOSYLTRANSFERASE"/>
    <property type="match status" value="1"/>
</dbReference>
<dbReference type="Gene3D" id="3.40.50.2000">
    <property type="entry name" value="Glycogen Phosphorylase B"/>
    <property type="match status" value="2"/>
</dbReference>
<evidence type="ECO:0000259" key="1">
    <source>
        <dbReference type="Pfam" id="PF00534"/>
    </source>
</evidence>
<feature type="domain" description="Glycosyl transferase family 1" evidence="1">
    <location>
        <begin position="192"/>
        <end position="353"/>
    </location>
</feature>
<accession>A0A848IYR7</accession>
<gene>
    <name evidence="3" type="ORF">HH304_03170</name>
</gene>
<evidence type="ECO:0000313" key="3">
    <source>
        <dbReference type="EMBL" id="NMM47384.1"/>
    </source>
</evidence>
<organism evidence="3 4">
    <name type="scientific">Marinigracilibium pacificum</name>
    <dbReference type="NCBI Taxonomy" id="2729599"/>
    <lineage>
        <taxon>Bacteria</taxon>
        <taxon>Pseudomonadati</taxon>
        <taxon>Bacteroidota</taxon>
        <taxon>Cytophagia</taxon>
        <taxon>Cytophagales</taxon>
        <taxon>Flammeovirgaceae</taxon>
        <taxon>Marinigracilibium</taxon>
    </lineage>
</organism>
<dbReference type="PANTHER" id="PTHR12526:SF638">
    <property type="entry name" value="SPORE COAT PROTEIN SA"/>
    <property type="match status" value="1"/>
</dbReference>
<keyword evidence="4" id="KW-1185">Reference proteome</keyword>
<evidence type="ECO:0000313" key="4">
    <source>
        <dbReference type="Proteomes" id="UP000559010"/>
    </source>
</evidence>
<dbReference type="GO" id="GO:0016757">
    <property type="term" value="F:glycosyltransferase activity"/>
    <property type="evidence" value="ECO:0007669"/>
    <property type="project" value="InterPro"/>
</dbReference>
<dbReference type="SUPFAM" id="SSF53756">
    <property type="entry name" value="UDP-Glycosyltransferase/glycogen phosphorylase"/>
    <property type="match status" value="1"/>
</dbReference>
<comment type="caution">
    <text evidence="3">The sequence shown here is derived from an EMBL/GenBank/DDBJ whole genome shotgun (WGS) entry which is preliminary data.</text>
</comment>
<dbReference type="RefSeq" id="WP_169678012.1">
    <property type="nucleotide sequence ID" value="NZ_JABBNU010000002.1"/>
</dbReference>
<feature type="domain" description="Glycosyltransferase subfamily 4-like N-terminal" evidence="2">
    <location>
        <begin position="28"/>
        <end position="154"/>
    </location>
</feature>
<dbReference type="InterPro" id="IPR028098">
    <property type="entry name" value="Glyco_trans_4-like_N"/>
</dbReference>
<dbReference type="InterPro" id="IPR001296">
    <property type="entry name" value="Glyco_trans_1"/>
</dbReference>
<reference evidence="3 4" key="1">
    <citation type="submission" date="2020-04" db="EMBL/GenBank/DDBJ databases">
        <title>Flammeovirgaceae bacterium KN852 isolated from deep sea.</title>
        <authorList>
            <person name="Zhang D.-C."/>
        </authorList>
    </citation>
    <scope>NUCLEOTIDE SEQUENCE [LARGE SCALE GENOMIC DNA]</scope>
    <source>
        <strain evidence="3 4">KN852</strain>
    </source>
</reference>
<keyword evidence="3" id="KW-0808">Transferase</keyword>
<sequence>MGSPDLKAKRIGIVVNSAWNVINFRKGIILNLLDRGCQVFAFVPEDNYADDLRKLGVEVINTPLSSTGVNPVNDLRYLNTLYKQFKEIKPDVLLQYTIKPNIYGAIAASRLGIPVINNVSGLGTMFLGRKVFSSIAFQLYKQAFKNVPLVFFQNESDRRFFLINKMTSRERSMVIPGSGVDVNYFKPLSKPVKSKSLVFLMIARLIIEKGIYEFAYAARRLKEEYPNVEFQILGAFDPSHPRSVKSEDLEYWVKNSILNYYEPVNDVRPHIMNCDAIVLPSYREGTSKTLLEGASMGRPLIATDVPGCREVVRNNTNGLLCKAGDSESLYFTLKQFIELSSAEREQMGIESRKFVEGHYSEDLVINTYLSAIDRLTS</sequence>
<dbReference type="CDD" id="cd03808">
    <property type="entry name" value="GT4_CapM-like"/>
    <property type="match status" value="1"/>
</dbReference>
<dbReference type="AlphaFoldDB" id="A0A848IYR7"/>
<dbReference type="Pfam" id="PF13477">
    <property type="entry name" value="Glyco_trans_4_2"/>
    <property type="match status" value="1"/>
</dbReference>
<evidence type="ECO:0000259" key="2">
    <source>
        <dbReference type="Pfam" id="PF13477"/>
    </source>
</evidence>
<proteinExistence type="predicted"/>